<dbReference type="PANTHER" id="PTHR40079">
    <property type="entry name" value="MANNAN ENDO-1,4-BETA-MANNOSIDASE E-RELATED"/>
    <property type="match status" value="1"/>
</dbReference>
<dbReference type="GO" id="GO:0006080">
    <property type="term" value="P:substituted mannan metabolic process"/>
    <property type="evidence" value="ECO:0007669"/>
    <property type="project" value="InterPro"/>
</dbReference>
<reference evidence="7" key="1">
    <citation type="submission" date="2021-01" db="EMBL/GenBank/DDBJ databases">
        <authorList>
            <person name="Corre E."/>
            <person name="Pelletier E."/>
            <person name="Niang G."/>
            <person name="Scheremetjew M."/>
            <person name="Finn R."/>
            <person name="Kale V."/>
            <person name="Holt S."/>
            <person name="Cochrane G."/>
            <person name="Meng A."/>
            <person name="Brown T."/>
            <person name="Cohen L."/>
        </authorList>
    </citation>
    <scope>NUCLEOTIDE SEQUENCE</scope>
    <source>
        <strain evidence="7">CCMP1381</strain>
    </source>
</reference>
<dbReference type="PANTHER" id="PTHR40079:SF4">
    <property type="entry name" value="GH26 DOMAIN-CONTAINING PROTEIN-RELATED"/>
    <property type="match status" value="1"/>
</dbReference>
<dbReference type="EMBL" id="HBGS01029088">
    <property type="protein sequence ID" value="CAD9426021.1"/>
    <property type="molecule type" value="Transcribed_RNA"/>
</dbReference>
<sequence>MVKFYDSFESNKASSGFHDSLAEPSSTSWLGPNATQSDGLLRTGSTSRHEHNTVASRVRFRIVAFFITSATAIASVLYLRNNNRVLRTGSDVGTVVLDTHLGQIDTLSPSGSHGGRGEFEPVDSHATVHTKKLMASLREIADSDGVGFGHHYDNYYGQNFWAPSERYYSDVYNVTGSYPMVFGYDFYQYLNGDDWTSHAKWAHDHAGGAITVSWWAENPLNDESAANCHGSPIREILPGGSGNHKWNIWLEEICVWLNNFTDKKGILIPVVLRLFREPNENYWWWGKRCATAEQYQEAFNYTYDYISSRSHNVLWCYSPCKPSNNEENAFSLWYPGDDMVDIVAIDRYAHSVGELARDMKEDCRVLVEFTRRRHKIAAFGEFGIYNGIQDIDDMHFFQKTITDDLASCMSNLSYVSMWANYSPQKYWVPVQYEKTAASFLKYSEHEGSIFADDSRWKSTPYCNE</sequence>
<dbReference type="GO" id="GO:0016985">
    <property type="term" value="F:mannan endo-1,4-beta-mannosidase activity"/>
    <property type="evidence" value="ECO:0007669"/>
    <property type="project" value="InterPro"/>
</dbReference>
<keyword evidence="3" id="KW-0326">Glycosidase</keyword>
<dbReference type="InterPro" id="IPR000805">
    <property type="entry name" value="Glyco_hydro_26"/>
</dbReference>
<dbReference type="Gene3D" id="3.20.20.80">
    <property type="entry name" value="Glycosidases"/>
    <property type="match status" value="1"/>
</dbReference>
<evidence type="ECO:0000256" key="3">
    <source>
        <dbReference type="ARBA" id="ARBA00023295"/>
    </source>
</evidence>
<dbReference type="AlphaFoldDB" id="A0A7S2CK11"/>
<evidence type="ECO:0000259" key="6">
    <source>
        <dbReference type="PROSITE" id="PS51764"/>
    </source>
</evidence>
<organism evidence="7">
    <name type="scientific">Octactis speculum</name>
    <dbReference type="NCBI Taxonomy" id="3111310"/>
    <lineage>
        <taxon>Eukaryota</taxon>
        <taxon>Sar</taxon>
        <taxon>Stramenopiles</taxon>
        <taxon>Ochrophyta</taxon>
        <taxon>Dictyochophyceae</taxon>
        <taxon>Dictyochales</taxon>
        <taxon>Dictyochaceae</taxon>
        <taxon>Octactis</taxon>
    </lineage>
</organism>
<dbReference type="Pfam" id="PF02156">
    <property type="entry name" value="Glyco_hydro_26"/>
    <property type="match status" value="1"/>
</dbReference>
<feature type="compositionally biased region" description="Polar residues" evidence="4">
    <location>
        <begin position="25"/>
        <end position="46"/>
    </location>
</feature>
<feature type="domain" description="GH26" evidence="6">
    <location>
        <begin position="128"/>
        <end position="452"/>
    </location>
</feature>
<comment type="similarity">
    <text evidence="1">Belongs to the glycosyl hydrolase 26 family.</text>
</comment>
<feature type="region of interest" description="Disordered" evidence="4">
    <location>
        <begin position="25"/>
        <end position="47"/>
    </location>
</feature>
<name>A0A7S2CK11_9STRA</name>
<protein>
    <recommendedName>
        <fullName evidence="6">GH26 domain-containing protein</fullName>
    </recommendedName>
</protein>
<evidence type="ECO:0000256" key="2">
    <source>
        <dbReference type="ARBA" id="ARBA00022801"/>
    </source>
</evidence>
<keyword evidence="2" id="KW-0378">Hydrolase</keyword>
<dbReference type="InterPro" id="IPR017853">
    <property type="entry name" value="GH"/>
</dbReference>
<dbReference type="PROSITE" id="PS51764">
    <property type="entry name" value="GH26"/>
    <property type="match status" value="1"/>
</dbReference>
<accession>A0A7S2CK11</accession>
<keyword evidence="5" id="KW-0472">Membrane</keyword>
<keyword evidence="5" id="KW-0812">Transmembrane</keyword>
<evidence type="ECO:0000313" key="7">
    <source>
        <dbReference type="EMBL" id="CAD9426021.1"/>
    </source>
</evidence>
<keyword evidence="5" id="KW-1133">Transmembrane helix</keyword>
<dbReference type="SUPFAM" id="SSF51445">
    <property type="entry name" value="(Trans)glycosidases"/>
    <property type="match status" value="1"/>
</dbReference>
<proteinExistence type="inferred from homology"/>
<dbReference type="InterPro" id="IPR022790">
    <property type="entry name" value="GH26_dom"/>
</dbReference>
<evidence type="ECO:0000256" key="4">
    <source>
        <dbReference type="SAM" id="MobiDB-lite"/>
    </source>
</evidence>
<feature type="transmembrane region" description="Helical" evidence="5">
    <location>
        <begin position="58"/>
        <end position="79"/>
    </location>
</feature>
<evidence type="ECO:0000256" key="1">
    <source>
        <dbReference type="ARBA" id="ARBA00007754"/>
    </source>
</evidence>
<evidence type="ECO:0000256" key="5">
    <source>
        <dbReference type="SAM" id="Phobius"/>
    </source>
</evidence>
<gene>
    <name evidence="7" type="ORF">DSPE1174_LOCUS14799</name>
</gene>